<dbReference type="KEGG" id="bco:Bcell_3106"/>
<feature type="domain" description="DUF7305" evidence="4">
    <location>
        <begin position="285"/>
        <end position="396"/>
    </location>
</feature>
<reference evidence="5 6" key="1">
    <citation type="submission" date="2010-12" db="EMBL/GenBank/DDBJ databases">
        <title>Complete sequence of Bacillus cellulosilyticus DSM 2522.</title>
        <authorList>
            <consortium name="US DOE Joint Genome Institute"/>
            <person name="Lucas S."/>
            <person name="Copeland A."/>
            <person name="Lapidus A."/>
            <person name="Cheng J.-F."/>
            <person name="Bruce D."/>
            <person name="Goodwin L."/>
            <person name="Pitluck S."/>
            <person name="Chertkov O."/>
            <person name="Detter J.C."/>
            <person name="Han C."/>
            <person name="Tapia R."/>
            <person name="Land M."/>
            <person name="Hauser L."/>
            <person name="Jeffries C."/>
            <person name="Kyrpides N."/>
            <person name="Ivanova N."/>
            <person name="Mikhailova N."/>
            <person name="Brumm P."/>
            <person name="Mead D."/>
            <person name="Woyke T."/>
        </authorList>
    </citation>
    <scope>NUCLEOTIDE SEQUENCE [LARGE SCALE GENOMIC DNA]</scope>
    <source>
        <strain evidence="6">ATCC 21833 / DSM 2522 / FERM P-1141 / JCM 9156 / N-4</strain>
    </source>
</reference>
<feature type="domain" description="Type 4 fimbrial biogenesis protein PilX N-terminal" evidence="3">
    <location>
        <begin position="15"/>
        <end position="65"/>
    </location>
</feature>
<dbReference type="AlphaFoldDB" id="E6TZP3"/>
<protein>
    <submittedName>
        <fullName evidence="5">Uncharacterized protein</fullName>
    </submittedName>
</protein>
<dbReference type="RefSeq" id="WP_013489680.1">
    <property type="nucleotide sequence ID" value="NC_014829.1"/>
</dbReference>
<dbReference type="Pfam" id="PF14341">
    <property type="entry name" value="PilX_N"/>
    <property type="match status" value="1"/>
</dbReference>
<sequence length="484" mass="52353">MKLSLDVKKYMTNEKGITLILVLILIVVMSVLTVSLIGVTATNLKVSSGERDNQSAYYIAESGINLHINSIKENLDKESVDEIIGPLPNETIYSNFEPQQGIEPRAIVTIDETNMDGVYKITSIGEIGNRSRVVEVTFTLPMSEGESGPPIFIPSDMAVFSNSTIKLDGSTSINGSVGTVSDNPGSITIAGGGGNRITGDIFVGGNLNNVISKPNGVTLRDPKVIQNSFDYTLPQFPNFPELTTPANGGPISNGNLHVGPWPFQGYTFSEDAHFNTIIVDSNTTLTIDVGGENEHRKIRVNNLHLRQGHIRLVGEGKLTLYIENQFTFQSTNRINVTHSGDQNEIKDVTDQLNIFYSGSNKLEVGGQSQIFGSIYINHADLDIGASATFTGHIISGGNKVEISGDSKNNTRVLFAPLAKVEMTGSSQVRGTIISKEYEASGGGIRVDYQEIDQDSLIPFFPGNGSGDEETPTFNFELQTPTVEK</sequence>
<keyword evidence="2" id="KW-0472">Membrane</keyword>
<evidence type="ECO:0000256" key="1">
    <source>
        <dbReference type="SAM" id="MobiDB-lite"/>
    </source>
</evidence>
<evidence type="ECO:0000259" key="3">
    <source>
        <dbReference type="Pfam" id="PF14341"/>
    </source>
</evidence>
<dbReference type="HOGENOM" id="CLU_464405_0_0_9"/>
<gene>
    <name evidence="5" type="ordered locus">Bcell_3106</name>
</gene>
<dbReference type="STRING" id="649639.Bcell_3106"/>
<dbReference type="InterPro" id="IPR025746">
    <property type="entry name" value="PilX_N_dom"/>
</dbReference>
<name>E6TZP3_EVAC2</name>
<organism evidence="5 6">
    <name type="scientific">Evansella cellulosilytica (strain ATCC 21833 / DSM 2522 / FERM P-1141 / JCM 9156 / N-4)</name>
    <name type="common">Bacillus cellulosilyticus</name>
    <dbReference type="NCBI Taxonomy" id="649639"/>
    <lineage>
        <taxon>Bacteria</taxon>
        <taxon>Bacillati</taxon>
        <taxon>Bacillota</taxon>
        <taxon>Bacilli</taxon>
        <taxon>Bacillales</taxon>
        <taxon>Bacillaceae</taxon>
        <taxon>Evansella</taxon>
    </lineage>
</organism>
<feature type="compositionally biased region" description="Polar residues" evidence="1">
    <location>
        <begin position="471"/>
        <end position="484"/>
    </location>
</feature>
<feature type="transmembrane region" description="Helical" evidence="2">
    <location>
        <begin position="20"/>
        <end position="41"/>
    </location>
</feature>
<evidence type="ECO:0000313" key="5">
    <source>
        <dbReference type="EMBL" id="ADU31349.1"/>
    </source>
</evidence>
<dbReference type="EMBL" id="CP002394">
    <property type="protein sequence ID" value="ADU31349.1"/>
    <property type="molecule type" value="Genomic_DNA"/>
</dbReference>
<evidence type="ECO:0000259" key="4">
    <source>
        <dbReference type="Pfam" id="PF23981"/>
    </source>
</evidence>
<accession>E6TZP3</accession>
<keyword evidence="2" id="KW-1133">Transmembrane helix</keyword>
<dbReference type="eggNOG" id="COG3156">
    <property type="taxonomic scope" value="Bacteria"/>
</dbReference>
<dbReference type="InterPro" id="IPR055729">
    <property type="entry name" value="DUF7305"/>
</dbReference>
<feature type="region of interest" description="Disordered" evidence="1">
    <location>
        <begin position="462"/>
        <end position="484"/>
    </location>
</feature>
<dbReference type="OrthoDB" id="2163447at2"/>
<keyword evidence="6" id="KW-1185">Reference proteome</keyword>
<evidence type="ECO:0000256" key="2">
    <source>
        <dbReference type="SAM" id="Phobius"/>
    </source>
</evidence>
<dbReference type="Proteomes" id="UP000001401">
    <property type="component" value="Chromosome"/>
</dbReference>
<dbReference type="Pfam" id="PF23981">
    <property type="entry name" value="DUF7305"/>
    <property type="match status" value="1"/>
</dbReference>
<evidence type="ECO:0000313" key="6">
    <source>
        <dbReference type="Proteomes" id="UP000001401"/>
    </source>
</evidence>
<keyword evidence="2" id="KW-0812">Transmembrane</keyword>
<proteinExistence type="predicted"/>